<organism evidence="5 6">
    <name type="scientific">Artemisia annua</name>
    <name type="common">Sweet wormwood</name>
    <dbReference type="NCBI Taxonomy" id="35608"/>
    <lineage>
        <taxon>Eukaryota</taxon>
        <taxon>Viridiplantae</taxon>
        <taxon>Streptophyta</taxon>
        <taxon>Embryophyta</taxon>
        <taxon>Tracheophyta</taxon>
        <taxon>Spermatophyta</taxon>
        <taxon>Magnoliopsida</taxon>
        <taxon>eudicotyledons</taxon>
        <taxon>Gunneridae</taxon>
        <taxon>Pentapetalae</taxon>
        <taxon>asterids</taxon>
        <taxon>campanulids</taxon>
        <taxon>Asterales</taxon>
        <taxon>Asteraceae</taxon>
        <taxon>Asteroideae</taxon>
        <taxon>Anthemideae</taxon>
        <taxon>Artemisiinae</taxon>
        <taxon>Artemisia</taxon>
    </lineage>
</organism>
<dbReference type="EMBL" id="PKPP01000266">
    <property type="protein sequence ID" value="PWA95088.1"/>
    <property type="molecule type" value="Genomic_DNA"/>
</dbReference>
<gene>
    <name evidence="5" type="ORF">CTI12_AA037220</name>
</gene>
<feature type="compositionally biased region" description="Basic and acidic residues" evidence="3">
    <location>
        <begin position="457"/>
        <end position="471"/>
    </location>
</feature>
<dbReference type="GO" id="GO:0016887">
    <property type="term" value="F:ATP hydrolysis activity"/>
    <property type="evidence" value="ECO:0007669"/>
    <property type="project" value="InterPro"/>
</dbReference>
<dbReference type="GO" id="GO:0005737">
    <property type="term" value="C:cytoplasm"/>
    <property type="evidence" value="ECO:0007669"/>
    <property type="project" value="TreeGrafter"/>
</dbReference>
<dbReference type="PANTHER" id="PTHR11638">
    <property type="entry name" value="ATP-DEPENDENT CLP PROTEASE"/>
    <property type="match status" value="1"/>
</dbReference>
<reference evidence="5 6" key="1">
    <citation type="journal article" date="2018" name="Mol. Plant">
        <title>The genome of Artemisia annua provides insight into the evolution of Asteraceae family and artemisinin biosynthesis.</title>
        <authorList>
            <person name="Shen Q."/>
            <person name="Zhang L."/>
            <person name="Liao Z."/>
            <person name="Wang S."/>
            <person name="Yan T."/>
            <person name="Shi P."/>
            <person name="Liu M."/>
            <person name="Fu X."/>
            <person name="Pan Q."/>
            <person name="Wang Y."/>
            <person name="Lv Z."/>
            <person name="Lu X."/>
            <person name="Zhang F."/>
            <person name="Jiang W."/>
            <person name="Ma Y."/>
            <person name="Chen M."/>
            <person name="Hao X."/>
            <person name="Li L."/>
            <person name="Tang Y."/>
            <person name="Lv G."/>
            <person name="Zhou Y."/>
            <person name="Sun X."/>
            <person name="Brodelius P.E."/>
            <person name="Rose J.K.C."/>
            <person name="Tang K."/>
        </authorList>
    </citation>
    <scope>NUCLEOTIDE SEQUENCE [LARGE SCALE GENOMIC DNA]</scope>
    <source>
        <strain evidence="6">cv. Huhao1</strain>
        <tissue evidence="5">Leaf</tissue>
    </source>
</reference>
<feature type="domain" description="ATPase AAA-type core" evidence="4">
    <location>
        <begin position="26"/>
        <end position="127"/>
    </location>
</feature>
<keyword evidence="6" id="KW-1185">Reference proteome</keyword>
<proteinExistence type="predicted"/>
<dbReference type="Pfam" id="PF00004">
    <property type="entry name" value="AAA"/>
    <property type="match status" value="1"/>
</dbReference>
<protein>
    <submittedName>
        <fullName evidence="5">AAA+ ATPase domain-containing protein</fullName>
    </submittedName>
</protein>
<evidence type="ECO:0000256" key="2">
    <source>
        <dbReference type="ARBA" id="ARBA00022840"/>
    </source>
</evidence>
<accession>A0A2U1QAQ6</accession>
<feature type="region of interest" description="Disordered" evidence="3">
    <location>
        <begin position="452"/>
        <end position="478"/>
    </location>
</feature>
<dbReference type="AlphaFoldDB" id="A0A2U1QAQ6"/>
<evidence type="ECO:0000313" key="6">
    <source>
        <dbReference type="Proteomes" id="UP000245207"/>
    </source>
</evidence>
<dbReference type="Proteomes" id="UP000245207">
    <property type="component" value="Unassembled WGS sequence"/>
</dbReference>
<evidence type="ECO:0000256" key="3">
    <source>
        <dbReference type="SAM" id="MobiDB-lite"/>
    </source>
</evidence>
<dbReference type="GO" id="GO:0005524">
    <property type="term" value="F:ATP binding"/>
    <property type="evidence" value="ECO:0007669"/>
    <property type="project" value="UniProtKB-KW"/>
</dbReference>
<dbReference type="InterPro" id="IPR027417">
    <property type="entry name" value="P-loop_NTPase"/>
</dbReference>
<dbReference type="InterPro" id="IPR050130">
    <property type="entry name" value="ClpA_ClpB"/>
</dbReference>
<evidence type="ECO:0000259" key="4">
    <source>
        <dbReference type="Pfam" id="PF00004"/>
    </source>
</evidence>
<keyword evidence="2" id="KW-0067">ATP-binding</keyword>
<comment type="caution">
    <text evidence="5">The sequence shown here is derived from an EMBL/GenBank/DDBJ whole genome shotgun (WGS) entry which is preliminary data.</text>
</comment>
<name>A0A2U1QAQ6_ARTAN</name>
<evidence type="ECO:0000313" key="5">
    <source>
        <dbReference type="EMBL" id="PWA95088.1"/>
    </source>
</evidence>
<dbReference type="STRING" id="35608.A0A2U1QAQ6"/>
<dbReference type="InterPro" id="IPR003959">
    <property type="entry name" value="ATPase_AAA_core"/>
</dbReference>
<dbReference type="SUPFAM" id="SSF52540">
    <property type="entry name" value="P-loop containing nucleoside triphosphate hydrolases"/>
    <property type="match status" value="1"/>
</dbReference>
<dbReference type="GO" id="GO:0034605">
    <property type="term" value="P:cellular response to heat"/>
    <property type="evidence" value="ECO:0007669"/>
    <property type="project" value="TreeGrafter"/>
</dbReference>
<evidence type="ECO:0000256" key="1">
    <source>
        <dbReference type="ARBA" id="ARBA00022741"/>
    </source>
</evidence>
<dbReference type="Gene3D" id="3.40.50.300">
    <property type="entry name" value="P-loop containing nucleotide triphosphate hydrolases"/>
    <property type="match status" value="1"/>
</dbReference>
<sequence length="925" mass="106145">MEGTLEKNPRKITGDFTNWLQELIKVLMFGATGVGKLQLLKVLLKELCKEMSWSPSRTLISLDMGSLVAGAKYRGEFEERLKAVLKEFNTSNGQIGIFINEIHTVVSAGLAIKDFWKVDDRTVFSLLTLLLPIFPQPMPKRCASVQHISTLQGTFTTYIKLLPEYIRAYILWTMLNLFPFQEYGVLFKAPYTGLDNSNNQYFHSQCQRDVQVCNTFLHCKEHSLHTSNCYRNILELYKYSLYTLDNAQPVPISGVLLVNQFKAVSKCWWRGIKDGAYSCWGWSCKGYDSNWLVLNLCIAKLNLPVSTKPFFESDTPFGRYENKVYNIIRQSTVDEPHKNGGMHTINSKIPMSIYIDQSTTVICLTHNCRILSKEISKTCKKMCKLDCPENESDDEDEIYAAGLNGYRITPISNKQNDNDQYVYNISDDGVDLRDTDNEENKYYVEFPVSSGVSEYGEDSKDSGLLGEKNDTLESPTQTDKIDSNKVIIEDWVERDDKVVPEGFSKVWNNSRRINHRNFSRDSKYPQQRRSFNPSAVLTKQGLKQLAKPKVTRSVLSQSTDRFIHLFPAPIVSYSSHHKMIRFIHLFPAPIVSYSSHHKMIRPTGIHSNQSTTMVIFIVEYGLLIEMEDMPALRKGPTVYCIDSDFDFFYMLIFFRNFLLLNLYQSVFTSMPSNEGEGESRRVIQKRMLEHCEELKTQSKVMDETLACGYRGLCIRRQRTYTQACCMMLHGGQHLGCWTFRPRTLSLCKCKKLFEVHIVCKVRVFGTCNCRNKVSSDQPSAPIRCAYIKLLQQQGVFGLGYNNNKECLDQFAGELSIYLMVLIEIYFEGPKVHSVNIPLFGFCSLMCEYYLDPKSVVNNHLDSFITGTTNGLFPMLTKEYPQQHYDTCLMCFGYLQKQGGIYGSVYSKKQRVYVLQFVPIMSTSKS</sequence>
<dbReference type="PANTHER" id="PTHR11638:SF86">
    <property type="entry name" value="CHAPERONE PROTEIN CLPB4, MITOCHONDRIAL"/>
    <property type="match status" value="1"/>
</dbReference>
<keyword evidence="1" id="KW-0547">Nucleotide-binding</keyword>